<evidence type="ECO:0000259" key="3">
    <source>
        <dbReference type="Pfam" id="PF25549"/>
    </source>
</evidence>
<evidence type="ECO:0000313" key="4">
    <source>
        <dbReference type="EMBL" id="RXW32656.1"/>
    </source>
</evidence>
<dbReference type="OrthoDB" id="3714971at2"/>
<evidence type="ECO:0008006" key="6">
    <source>
        <dbReference type="Google" id="ProtNLM"/>
    </source>
</evidence>
<protein>
    <recommendedName>
        <fullName evidence="6">DUF11 domain-containing protein</fullName>
    </recommendedName>
</protein>
<evidence type="ECO:0000259" key="2">
    <source>
        <dbReference type="Pfam" id="PF20674"/>
    </source>
</evidence>
<dbReference type="NCBIfam" id="TIGR01451">
    <property type="entry name" value="B_ant_repeat"/>
    <property type="match status" value="3"/>
</dbReference>
<dbReference type="InterPro" id="IPR013783">
    <property type="entry name" value="Ig-like_fold"/>
</dbReference>
<feature type="domain" description="DUF7927" evidence="3">
    <location>
        <begin position="475"/>
        <end position="613"/>
    </location>
</feature>
<dbReference type="InterPro" id="IPR057687">
    <property type="entry name" value="DUF7927"/>
</dbReference>
<organism evidence="4 5">
    <name type="scientific">Propioniciclava flava</name>
    <dbReference type="NCBI Taxonomy" id="2072026"/>
    <lineage>
        <taxon>Bacteria</taxon>
        <taxon>Bacillati</taxon>
        <taxon>Actinomycetota</taxon>
        <taxon>Actinomycetes</taxon>
        <taxon>Propionibacteriales</taxon>
        <taxon>Propionibacteriaceae</taxon>
        <taxon>Propioniciclava</taxon>
    </lineage>
</organism>
<keyword evidence="1" id="KW-0812">Transmembrane</keyword>
<reference evidence="4 5" key="1">
    <citation type="submission" date="2018-01" db="EMBL/GenBank/DDBJ databases">
        <title>Lactibacter flavus gen. nov., sp. nov., a novel bacterium of the family Propionibacteriaceae isolated from raw milk and dairy products.</title>
        <authorList>
            <person name="Wenning M."/>
            <person name="Breitenwieser F."/>
            <person name="Huptas C."/>
            <person name="von Neubeck M."/>
            <person name="Busse H.-J."/>
            <person name="Scherer S."/>
        </authorList>
    </citation>
    <scope>NUCLEOTIDE SEQUENCE [LARGE SCALE GENOMIC DNA]</scope>
    <source>
        <strain evidence="4 5">VG341</strain>
    </source>
</reference>
<dbReference type="Pfam" id="PF20674">
    <property type="entry name" value="SpaA_3"/>
    <property type="match status" value="1"/>
</dbReference>
<comment type="caution">
    <text evidence="4">The sequence shown here is derived from an EMBL/GenBank/DDBJ whole genome shotgun (WGS) entry which is preliminary data.</text>
</comment>
<dbReference type="InterPro" id="IPR051172">
    <property type="entry name" value="Chlamydia_OmcB"/>
</dbReference>
<feature type="domain" description="SpaA-like prealbumin fold" evidence="2">
    <location>
        <begin position="209"/>
        <end position="326"/>
    </location>
</feature>
<dbReference type="InterPro" id="IPR008966">
    <property type="entry name" value="Adhesion_dom_sf"/>
</dbReference>
<dbReference type="PANTHER" id="PTHR34819">
    <property type="entry name" value="LARGE CYSTEINE-RICH PERIPLASMIC PROTEIN OMCB"/>
    <property type="match status" value="1"/>
</dbReference>
<dbReference type="NCBIfam" id="TIGR04226">
    <property type="entry name" value="RrgB_K2N_iso_D2"/>
    <property type="match status" value="1"/>
</dbReference>
<proteinExistence type="predicted"/>
<sequence length="803" mass="82093">MSSFDTTRAQTANGQQMSLNIGHYRLTMTAKQSAGPTGLMKPVYASTAPTWDLAVFGHQVYANVGGKPVIYQENVPAGVGNNGSIDFTNIVVTDVNTGQVVTGGHTFVLADAESTNSHKGLIFTSNKPLNTYEKVTPDGFLEPCGLEYSGAGTDKVTCMGAPDDGTAQPVGAALLSTNAPSEVGIQFFNGVSSSRQGVAFAVMFAQVSASKVVTNRVADNDNFVVSTMYPGTGAAIGTPAATNGTNAASTQPETILADQNGTLVRFQEAMASGSTSTLSDYTKVWQCKRNGVNVPGNEITSVNNGAGVDVIVKIGDDVNCAVTNTAQLPKLEVKKSSNPSSGAVVNPGQTIEYTVVAKNSGNTPLTNVTVSDDLTNVLNHAAYVNGSAKASMGSAPTVSGPKLTWKGDLKVGESVTLTYKVKVDANATPADVLVNHVVADGTNPNNPDHPSVPSNCVVGNEPDCSTNHTPGDSALTVKKSADPASGSLVNPGQTVTYTVVTTNTGNTDLTNVKVGDDLSGVLNHATYIDGSAKASAGSAPTVADQKLAWTGDLKVGQSVTFTYQVKVNADVTAKDVLVNHVVGEGTNPNNPGEPKVPSNCVAGTEEDCTTTHIPGIPGLAVKKSADPASGTTVKPGQVITYTVVASNTGNTDLTNVKVNDDLTRVLAHATYVKGSAAASIGATPNVSGSALTWTGDLKAGESVKLTYQVKVNADVKETDTLVNAVVGSGDNPNNPDNPGVPSNCVTGSEKDCTTTHTPVVPSGPSVHTGGEALPSGALYAGLGLLVVGAAGVTFLVARRSRTE</sequence>
<feature type="domain" description="DUF7927" evidence="3">
    <location>
        <begin position="619"/>
        <end position="756"/>
    </location>
</feature>
<evidence type="ECO:0000256" key="1">
    <source>
        <dbReference type="SAM" id="Phobius"/>
    </source>
</evidence>
<dbReference type="InterPro" id="IPR048834">
    <property type="entry name" value="SpaA_pre-album"/>
</dbReference>
<feature type="transmembrane region" description="Helical" evidence="1">
    <location>
        <begin position="777"/>
        <end position="797"/>
    </location>
</feature>
<dbReference type="Gene3D" id="2.60.40.740">
    <property type="match status" value="2"/>
</dbReference>
<accession>A0A4Q2EIZ4</accession>
<feature type="domain" description="DUF7927" evidence="3">
    <location>
        <begin position="331"/>
        <end position="457"/>
    </location>
</feature>
<keyword evidence="1" id="KW-0472">Membrane</keyword>
<dbReference type="Pfam" id="PF25549">
    <property type="entry name" value="DUF7927"/>
    <property type="match status" value="3"/>
</dbReference>
<keyword evidence="5" id="KW-1185">Reference proteome</keyword>
<dbReference type="AlphaFoldDB" id="A0A4Q2EIZ4"/>
<dbReference type="GO" id="GO:0005975">
    <property type="term" value="P:carbohydrate metabolic process"/>
    <property type="evidence" value="ECO:0007669"/>
    <property type="project" value="UniProtKB-ARBA"/>
</dbReference>
<dbReference type="Proteomes" id="UP000290624">
    <property type="component" value="Unassembled WGS sequence"/>
</dbReference>
<name>A0A4Q2EIZ4_9ACTN</name>
<dbReference type="Gene3D" id="2.60.40.10">
    <property type="entry name" value="Immunoglobulins"/>
    <property type="match status" value="1"/>
</dbReference>
<dbReference type="InterPro" id="IPR047589">
    <property type="entry name" value="DUF11_rpt"/>
</dbReference>
<dbReference type="RefSeq" id="WP_129458270.1">
    <property type="nucleotide sequence ID" value="NZ_PPCV01000003.1"/>
</dbReference>
<dbReference type="EMBL" id="PPCV01000003">
    <property type="protein sequence ID" value="RXW32656.1"/>
    <property type="molecule type" value="Genomic_DNA"/>
</dbReference>
<gene>
    <name evidence="4" type="ORF">C1706_05775</name>
</gene>
<keyword evidence="1" id="KW-1133">Transmembrane helix</keyword>
<dbReference type="SUPFAM" id="SSF49401">
    <property type="entry name" value="Bacterial adhesins"/>
    <property type="match status" value="1"/>
</dbReference>
<evidence type="ECO:0000313" key="5">
    <source>
        <dbReference type="Proteomes" id="UP000290624"/>
    </source>
</evidence>
<dbReference type="PANTHER" id="PTHR34819:SF3">
    <property type="entry name" value="CELL SURFACE PROTEIN"/>
    <property type="match status" value="1"/>
</dbReference>
<dbReference type="InterPro" id="IPR026466">
    <property type="entry name" value="Fim_isopep_form_D2_dom"/>
</dbReference>